<dbReference type="GO" id="GO:0045332">
    <property type="term" value="P:phospholipid translocation"/>
    <property type="evidence" value="ECO:0007669"/>
    <property type="project" value="TreeGrafter"/>
</dbReference>
<keyword evidence="5 16" id="KW-0479">Metal-binding</keyword>
<evidence type="ECO:0000256" key="6">
    <source>
        <dbReference type="ARBA" id="ARBA00022741"/>
    </source>
</evidence>
<dbReference type="SUPFAM" id="SSF81665">
    <property type="entry name" value="Calcium ATPase, transmembrane domain M"/>
    <property type="match status" value="1"/>
</dbReference>
<dbReference type="InterPro" id="IPR044492">
    <property type="entry name" value="P_typ_ATPase_HD_dom"/>
</dbReference>
<evidence type="ECO:0000259" key="18">
    <source>
        <dbReference type="Pfam" id="PF00122"/>
    </source>
</evidence>
<feature type="binding site" evidence="16">
    <location>
        <position position="438"/>
    </location>
    <ligand>
        <name>Mg(2+)</name>
        <dbReference type="ChEBI" id="CHEBI:18420"/>
    </ligand>
</feature>
<feature type="binding site" evidence="16">
    <location>
        <position position="868"/>
    </location>
    <ligand>
        <name>Mg(2+)</name>
        <dbReference type="ChEBI" id="CHEBI:18420"/>
    </ligand>
</feature>
<feature type="binding site" evidence="15">
    <location>
        <position position="729"/>
    </location>
    <ligand>
        <name>ATP</name>
        <dbReference type="ChEBI" id="CHEBI:30616"/>
    </ligand>
</feature>
<evidence type="ECO:0000256" key="3">
    <source>
        <dbReference type="ARBA" id="ARBA00008109"/>
    </source>
</evidence>
<dbReference type="Gene3D" id="3.40.1110.10">
    <property type="entry name" value="Calcium-transporting ATPase, cytoplasmic domain N"/>
    <property type="match status" value="1"/>
</dbReference>
<feature type="binding site" evidence="15">
    <location>
        <position position="438"/>
    </location>
    <ligand>
        <name>ATP</name>
        <dbReference type="ChEBI" id="CHEBI:30616"/>
    </ligand>
</feature>
<dbReference type="Gene3D" id="3.40.50.1000">
    <property type="entry name" value="HAD superfamily/HAD-like"/>
    <property type="match status" value="1"/>
</dbReference>
<reference evidence="21 22" key="1">
    <citation type="journal article" date="2015" name="Genome Biol. Evol.">
        <title>Phylogenomic analyses indicate that early fungi evolved digesting cell walls of algal ancestors of land plants.</title>
        <authorList>
            <person name="Chang Y."/>
            <person name="Wang S."/>
            <person name="Sekimoto S."/>
            <person name="Aerts A.L."/>
            <person name="Choi C."/>
            <person name="Clum A."/>
            <person name="LaButti K.M."/>
            <person name="Lindquist E.A."/>
            <person name="Yee Ngan C."/>
            <person name="Ohm R.A."/>
            <person name="Salamov A.A."/>
            <person name="Grigoriev I.V."/>
            <person name="Spatafora J.W."/>
            <person name="Berbee M.L."/>
        </authorList>
    </citation>
    <scope>NUCLEOTIDE SEQUENCE [LARGE SCALE GENOMIC DNA]</scope>
    <source>
        <strain evidence="21 22">NRRL 28638</strain>
    </source>
</reference>
<feature type="binding site" evidence="15">
    <location>
        <position position="730"/>
    </location>
    <ligand>
        <name>ATP</name>
        <dbReference type="ChEBI" id="CHEBI:30616"/>
    </ligand>
</feature>
<feature type="binding site" evidence="15">
    <location>
        <position position="439"/>
    </location>
    <ligand>
        <name>ATP</name>
        <dbReference type="ChEBI" id="CHEBI:30616"/>
    </ligand>
</feature>
<keyword evidence="6 15" id="KW-0547">Nucleotide-binding</keyword>
<dbReference type="SFLD" id="SFLDS00003">
    <property type="entry name" value="Haloacid_Dehalogenase"/>
    <property type="match status" value="1"/>
</dbReference>
<evidence type="ECO:0000256" key="17">
    <source>
        <dbReference type="RuleBase" id="RU362033"/>
    </source>
</evidence>
<dbReference type="SFLD" id="SFLDG00002">
    <property type="entry name" value="C1.7:_P-type_atpase_like"/>
    <property type="match status" value="1"/>
</dbReference>
<feature type="transmembrane region" description="Helical" evidence="17">
    <location>
        <begin position="325"/>
        <end position="345"/>
    </location>
</feature>
<feature type="binding site" evidence="15">
    <location>
        <position position="728"/>
    </location>
    <ligand>
        <name>ATP</name>
        <dbReference type="ChEBI" id="CHEBI:30616"/>
    </ligand>
</feature>
<dbReference type="Gene3D" id="2.70.150.10">
    <property type="entry name" value="Calcium-transporting ATPase, cytoplasmic transduction domain A"/>
    <property type="match status" value="1"/>
</dbReference>
<dbReference type="InterPro" id="IPR008250">
    <property type="entry name" value="ATPase_P-typ_transduc_dom_A_sf"/>
</dbReference>
<dbReference type="AlphaFoldDB" id="A0A137P4L4"/>
<evidence type="ECO:0000256" key="14">
    <source>
        <dbReference type="PIRSR" id="PIRSR606539-1"/>
    </source>
</evidence>
<dbReference type="GO" id="GO:0140326">
    <property type="term" value="F:ATPase-coupled intramembrane lipid transporter activity"/>
    <property type="evidence" value="ECO:0007669"/>
    <property type="project" value="UniProtKB-EC"/>
</dbReference>
<protein>
    <recommendedName>
        <fullName evidence="17">Phospholipid-transporting ATPase</fullName>
        <ecNumber evidence="17">7.6.2.1</ecNumber>
    </recommendedName>
</protein>
<keyword evidence="8 16" id="KW-0460">Magnesium</keyword>
<dbReference type="OrthoDB" id="377733at2759"/>
<dbReference type="Pfam" id="PF16212">
    <property type="entry name" value="PhoLip_ATPase_C"/>
    <property type="match status" value="1"/>
</dbReference>
<dbReference type="EC" id="7.6.2.1" evidence="17"/>
<keyword evidence="22" id="KW-1185">Reference proteome</keyword>
<evidence type="ECO:0000256" key="7">
    <source>
        <dbReference type="ARBA" id="ARBA00022840"/>
    </source>
</evidence>
<dbReference type="Pfam" id="PF00122">
    <property type="entry name" value="E1-E2_ATPase"/>
    <property type="match status" value="1"/>
</dbReference>
<feature type="transmembrane region" description="Helical" evidence="17">
    <location>
        <begin position="1111"/>
        <end position="1134"/>
    </location>
</feature>
<feature type="binding site" evidence="15">
    <location>
        <position position="607"/>
    </location>
    <ligand>
        <name>ATP</name>
        <dbReference type="ChEBI" id="CHEBI:30616"/>
    </ligand>
</feature>
<feature type="transmembrane region" description="Helical" evidence="17">
    <location>
        <begin position="1077"/>
        <end position="1099"/>
    </location>
</feature>
<evidence type="ECO:0000256" key="2">
    <source>
        <dbReference type="ARBA" id="ARBA00004308"/>
    </source>
</evidence>
<evidence type="ECO:0000256" key="15">
    <source>
        <dbReference type="PIRSR" id="PIRSR606539-2"/>
    </source>
</evidence>
<feature type="transmembrane region" description="Helical" evidence="17">
    <location>
        <begin position="365"/>
        <end position="389"/>
    </location>
</feature>
<feature type="binding site" evidence="16">
    <location>
        <position position="440"/>
    </location>
    <ligand>
        <name>Mg(2+)</name>
        <dbReference type="ChEBI" id="CHEBI:18420"/>
    </ligand>
</feature>
<dbReference type="Pfam" id="PF16209">
    <property type="entry name" value="PhoLip_ATPase_N"/>
    <property type="match status" value="1"/>
</dbReference>
<dbReference type="SUPFAM" id="SSF81653">
    <property type="entry name" value="Calcium ATPase, transduction domain A"/>
    <property type="match status" value="1"/>
</dbReference>
<feature type="binding site" evidence="15">
    <location>
        <position position="871"/>
    </location>
    <ligand>
        <name>ATP</name>
        <dbReference type="ChEBI" id="CHEBI:30616"/>
    </ligand>
</feature>
<dbReference type="InterPro" id="IPR059000">
    <property type="entry name" value="ATPase_P-type_domA"/>
</dbReference>
<evidence type="ECO:0000256" key="16">
    <source>
        <dbReference type="PIRSR" id="PIRSR606539-3"/>
    </source>
</evidence>
<comment type="subcellular location">
    <subcellularLocation>
        <location evidence="2">Endomembrane system</location>
    </subcellularLocation>
    <subcellularLocation>
        <location evidence="1 17">Membrane</location>
        <topology evidence="1 17">Multi-pass membrane protein</topology>
    </subcellularLocation>
</comment>
<dbReference type="PANTHER" id="PTHR24092">
    <property type="entry name" value="PROBABLE PHOSPHOLIPID-TRANSPORTING ATPASE"/>
    <property type="match status" value="1"/>
</dbReference>
<dbReference type="InterPro" id="IPR018303">
    <property type="entry name" value="ATPase_P-typ_P_site"/>
</dbReference>
<dbReference type="SFLD" id="SFLDF00027">
    <property type="entry name" value="p-type_atpase"/>
    <property type="match status" value="1"/>
</dbReference>
<comment type="catalytic activity">
    <reaction evidence="13">
        <text>a 1,2-diacyl-sn-glycero-3-phosphoethanolamine(out) + ATP + H2O = a 1,2-diacyl-sn-glycero-3-phosphoethanolamine(in) + ADP + phosphate + H(+)</text>
        <dbReference type="Rhea" id="RHEA:66132"/>
        <dbReference type="ChEBI" id="CHEBI:15377"/>
        <dbReference type="ChEBI" id="CHEBI:15378"/>
        <dbReference type="ChEBI" id="CHEBI:30616"/>
        <dbReference type="ChEBI" id="CHEBI:43474"/>
        <dbReference type="ChEBI" id="CHEBI:64612"/>
        <dbReference type="ChEBI" id="CHEBI:456216"/>
    </reaction>
    <physiologicalReaction direction="left-to-right" evidence="13">
        <dbReference type="Rhea" id="RHEA:66133"/>
    </physiologicalReaction>
</comment>
<feature type="domain" description="P-type ATPase N-terminal" evidence="19">
    <location>
        <begin position="54"/>
        <end position="118"/>
    </location>
</feature>
<evidence type="ECO:0000256" key="1">
    <source>
        <dbReference type="ARBA" id="ARBA00004141"/>
    </source>
</evidence>
<dbReference type="EMBL" id="KQ964517">
    <property type="protein sequence ID" value="KXN69962.1"/>
    <property type="molecule type" value="Genomic_DNA"/>
</dbReference>
<feature type="binding site" evidence="15">
    <location>
        <position position="440"/>
    </location>
    <ligand>
        <name>ATP</name>
        <dbReference type="ChEBI" id="CHEBI:30616"/>
    </ligand>
</feature>
<dbReference type="InterPro" id="IPR006539">
    <property type="entry name" value="P-type_ATPase_IV"/>
</dbReference>
<evidence type="ECO:0000313" key="22">
    <source>
        <dbReference type="Proteomes" id="UP000070444"/>
    </source>
</evidence>
<evidence type="ECO:0000256" key="10">
    <source>
        <dbReference type="ARBA" id="ARBA00022989"/>
    </source>
</evidence>
<evidence type="ECO:0000259" key="20">
    <source>
        <dbReference type="Pfam" id="PF16212"/>
    </source>
</evidence>
<comment type="similarity">
    <text evidence="3 17">Belongs to the cation transport ATPase (P-type) (TC 3.A.3) family. Type IV subfamily.</text>
</comment>
<evidence type="ECO:0000256" key="8">
    <source>
        <dbReference type="ARBA" id="ARBA00022842"/>
    </source>
</evidence>
<dbReference type="OMA" id="QMYGNDK"/>
<evidence type="ECO:0000256" key="5">
    <source>
        <dbReference type="ARBA" id="ARBA00022723"/>
    </source>
</evidence>
<comment type="catalytic activity">
    <reaction evidence="12 17">
        <text>ATP + H2O + phospholipidSide 1 = ADP + phosphate + phospholipidSide 2.</text>
        <dbReference type="EC" id="7.6.2.1"/>
    </reaction>
</comment>
<feature type="transmembrane region" description="Helical" evidence="17">
    <location>
        <begin position="1012"/>
        <end position="1031"/>
    </location>
</feature>
<dbReference type="InterPro" id="IPR036412">
    <property type="entry name" value="HAD-like_sf"/>
</dbReference>
<dbReference type="GO" id="GO:0005886">
    <property type="term" value="C:plasma membrane"/>
    <property type="evidence" value="ECO:0007669"/>
    <property type="project" value="TreeGrafter"/>
</dbReference>
<dbReference type="Pfam" id="PF13246">
    <property type="entry name" value="Cation_ATPase"/>
    <property type="match status" value="1"/>
</dbReference>
<dbReference type="InterPro" id="IPR023299">
    <property type="entry name" value="ATPase_P-typ_cyto_dom_N"/>
</dbReference>
<feature type="binding site" evidence="15">
    <location>
        <position position="872"/>
    </location>
    <ligand>
        <name>ATP</name>
        <dbReference type="ChEBI" id="CHEBI:30616"/>
    </ligand>
</feature>
<dbReference type="GO" id="GO:0016887">
    <property type="term" value="F:ATP hydrolysis activity"/>
    <property type="evidence" value="ECO:0007669"/>
    <property type="project" value="InterPro"/>
</dbReference>
<dbReference type="PANTHER" id="PTHR24092:SF19">
    <property type="entry name" value="PHOSPHOLIPID-TRANSPORTING ATPASE"/>
    <property type="match status" value="1"/>
</dbReference>
<feature type="binding site" evidence="15">
    <location>
        <position position="541"/>
    </location>
    <ligand>
        <name>ATP</name>
        <dbReference type="ChEBI" id="CHEBI:30616"/>
    </ligand>
</feature>
<evidence type="ECO:0000259" key="19">
    <source>
        <dbReference type="Pfam" id="PF16209"/>
    </source>
</evidence>
<dbReference type="InterPro" id="IPR001757">
    <property type="entry name" value="P_typ_ATPase"/>
</dbReference>
<dbReference type="InterPro" id="IPR023214">
    <property type="entry name" value="HAD_sf"/>
</dbReference>
<feature type="transmembrane region" description="Helical" evidence="17">
    <location>
        <begin position="925"/>
        <end position="946"/>
    </location>
</feature>
<feature type="domain" description="P-type ATPase A" evidence="18">
    <location>
        <begin position="159"/>
        <end position="304"/>
    </location>
</feature>
<dbReference type="GO" id="GO:0000287">
    <property type="term" value="F:magnesium ion binding"/>
    <property type="evidence" value="ECO:0007669"/>
    <property type="project" value="UniProtKB-UniRule"/>
</dbReference>
<keyword evidence="7 15" id="KW-0067">ATP-binding</keyword>
<keyword evidence="11 17" id="KW-0472">Membrane</keyword>
<evidence type="ECO:0000256" key="4">
    <source>
        <dbReference type="ARBA" id="ARBA00022692"/>
    </source>
</evidence>
<evidence type="ECO:0000256" key="11">
    <source>
        <dbReference type="ARBA" id="ARBA00023136"/>
    </source>
</evidence>
<dbReference type="STRING" id="796925.A0A137P4L4"/>
<keyword evidence="10 17" id="KW-1133">Transmembrane helix</keyword>
<evidence type="ECO:0000256" key="13">
    <source>
        <dbReference type="ARBA" id="ARBA00049128"/>
    </source>
</evidence>
<name>A0A137P4L4_CONC2</name>
<dbReference type="FunFam" id="3.40.50.1000:FF:000014">
    <property type="entry name" value="Phospholipid-transporting ATPase"/>
    <property type="match status" value="1"/>
</dbReference>
<feature type="binding site" evidence="15">
    <location>
        <position position="849"/>
    </location>
    <ligand>
        <name>ATP</name>
        <dbReference type="ChEBI" id="CHEBI:30616"/>
    </ligand>
</feature>
<dbReference type="PROSITE" id="PS00154">
    <property type="entry name" value="ATPASE_E1_E2"/>
    <property type="match status" value="1"/>
</dbReference>
<proteinExistence type="inferred from homology"/>
<dbReference type="InterPro" id="IPR032631">
    <property type="entry name" value="P-type_ATPase_N"/>
</dbReference>
<feature type="active site" description="4-aspartylphosphate intermediate" evidence="14">
    <location>
        <position position="438"/>
    </location>
</feature>
<dbReference type="SUPFAM" id="SSF81660">
    <property type="entry name" value="Metal cation-transporting ATPase, ATP-binding domain N"/>
    <property type="match status" value="1"/>
</dbReference>
<dbReference type="SUPFAM" id="SSF56784">
    <property type="entry name" value="HAD-like"/>
    <property type="match status" value="1"/>
</dbReference>
<keyword evidence="9 17" id="KW-1278">Translocase</keyword>
<dbReference type="Proteomes" id="UP000070444">
    <property type="component" value="Unassembled WGS sequence"/>
</dbReference>
<evidence type="ECO:0000256" key="9">
    <source>
        <dbReference type="ARBA" id="ARBA00022967"/>
    </source>
</evidence>
<comment type="cofactor">
    <cofactor evidence="16">
        <name>Mg(2+)</name>
        <dbReference type="ChEBI" id="CHEBI:18420"/>
    </cofactor>
</comment>
<dbReference type="NCBIfam" id="TIGR01652">
    <property type="entry name" value="ATPase-Plipid"/>
    <property type="match status" value="1"/>
</dbReference>
<feature type="transmembrane region" description="Helical" evidence="17">
    <location>
        <begin position="1051"/>
        <end position="1070"/>
    </location>
</feature>
<dbReference type="PRINTS" id="PR00119">
    <property type="entry name" value="CATATPASE"/>
</dbReference>
<gene>
    <name evidence="21" type="ORF">CONCODRAFT_50178</name>
</gene>
<feature type="domain" description="P-type ATPase C-terminal" evidence="20">
    <location>
        <begin position="895"/>
        <end position="1135"/>
    </location>
</feature>
<feature type="binding site" evidence="15">
    <location>
        <position position="583"/>
    </location>
    <ligand>
        <name>ATP</name>
        <dbReference type="ChEBI" id="CHEBI:30616"/>
    </ligand>
</feature>
<dbReference type="NCBIfam" id="TIGR01494">
    <property type="entry name" value="ATPase_P-type"/>
    <property type="match status" value="1"/>
</dbReference>
<accession>A0A137P4L4</accession>
<organism evidence="21 22">
    <name type="scientific">Conidiobolus coronatus (strain ATCC 28846 / CBS 209.66 / NRRL 28638)</name>
    <name type="common">Delacroixia coronata</name>
    <dbReference type="NCBI Taxonomy" id="796925"/>
    <lineage>
        <taxon>Eukaryota</taxon>
        <taxon>Fungi</taxon>
        <taxon>Fungi incertae sedis</taxon>
        <taxon>Zoopagomycota</taxon>
        <taxon>Entomophthoromycotina</taxon>
        <taxon>Entomophthoromycetes</taxon>
        <taxon>Entomophthorales</taxon>
        <taxon>Ancylistaceae</taxon>
        <taxon>Conidiobolus</taxon>
    </lineage>
</organism>
<keyword evidence="4 17" id="KW-0812">Transmembrane</keyword>
<evidence type="ECO:0000256" key="12">
    <source>
        <dbReference type="ARBA" id="ARBA00034036"/>
    </source>
</evidence>
<dbReference type="InterPro" id="IPR032630">
    <property type="entry name" value="P_typ_ATPase_c"/>
</dbReference>
<feature type="binding site" evidence="16">
    <location>
        <position position="872"/>
    </location>
    <ligand>
        <name>Mg(2+)</name>
        <dbReference type="ChEBI" id="CHEBI:18420"/>
    </ligand>
</feature>
<evidence type="ECO:0000313" key="21">
    <source>
        <dbReference type="EMBL" id="KXN69962.1"/>
    </source>
</evidence>
<feature type="transmembrane region" description="Helical" evidence="17">
    <location>
        <begin position="958"/>
        <end position="977"/>
    </location>
</feature>
<feature type="binding site" evidence="15">
    <location>
        <position position="843"/>
    </location>
    <ligand>
        <name>ATP</name>
        <dbReference type="ChEBI" id="CHEBI:30616"/>
    </ligand>
</feature>
<sequence>MSSTQRSTQYWVNFIQTSIVNLIGSLIVFLDNNLPESISKRLFPKKHLLDNRTIYFNNFVKNKHFCSNLIKNTKFTPLNFIFKFFWEQFGRFMNAYFLLVACLQLNKDLTPVNPITTWTPLLIIFTISAIKELYDDYNRYLNDLEFNNRLYSKLDPTGYKSIKSSQIRVGDIIKIEEGGEVPCDLVILNCTNTNDPSTQTAFIQTANLDGETSLKPRIIPPRIADLSEESLLNLEGIIECPLPNPNFNDFNSRIVINPNRSDSNSNNIISISSSQLIPQGAFLVQTTSILGIVVYTGRDTKIGQNSQNSNLKLSVLDKQIERASIFIFIFMLFLTVLLGYIGNYWHDEIFRKVHKYLHLDPDHKLNWYTGLVIPLRMLLLLSLMIPISLKVSMDISKFLCSQFIGWDLKLYDGSRGPAVVNNTQIPDELGQVQFVLSDKTGTLTENVMNLRKCSISGKRYGNLQQDIWESEALMMDMDEMESSVTENPLLRSSVDSNTFLENMSLFFQSISLCHDSQLIPLEDSETDVRADHEYYGSSPDEVALLNSAAKLGYKYLEEAHDGTITLDAHGKTQTYELLHKLDFCSFRKRMSVLVRVSKDSPIWLICKGADDSVVPLCKPIPLPKPYHQESSTSITQLHLDEYAHLGLRTLAIACKPLSEDEYKQWLNKFETANSSIEDREDQIRQSYIDIEKDLNLIGCTAIEDKLQPGVPDTIASLRQAGVKVWMLTGDKLITAIQIGRSCKLLPPEGFGRIIKLQGRDQSFEEFFENFEDEYSQLSSNIPEISIRSRLSLGLLNSTSIQNDISLASIIVDGTGLAYILSDFRLKSMFLELGLRVNSVICCRATPKQKSQVVELIKSLNQITLAIGDGGNDVLMIQQANIGVGIRGLEGKQATRAADITLSRFSHLNRLILIHGRYSLHRVRFVALYCFYKTVYICCIQAVYQFFSGFNGTSLFNTYSLSLYNILYAGMPVLFYVLDKDIPEEQLIKYPTLYKFTQGRDPSYWFISGTFRWFLWAVGQGIVTIIVSYGSFFEFTDTWFSSSDSMVIDSFLMYSIVIIIIQITLSLFTNYYTIVNQFVIWGTIIIYFVTTLLASIPVKLHMSEVQQLVMDTRFYLCIMLTVVICSVPVWVYNYFKLVSGKDPVKELRNSVISVRPRTVAHSYSN</sequence>
<dbReference type="InterPro" id="IPR023298">
    <property type="entry name" value="ATPase_P-typ_TM_dom_sf"/>
</dbReference>
<dbReference type="GO" id="GO:0005524">
    <property type="term" value="F:ATP binding"/>
    <property type="evidence" value="ECO:0007669"/>
    <property type="project" value="UniProtKB-UniRule"/>
</dbReference>
<feature type="binding site" evidence="15">
    <location>
        <position position="648"/>
    </location>
    <ligand>
        <name>ATP</name>
        <dbReference type="ChEBI" id="CHEBI:30616"/>
    </ligand>
</feature>